<feature type="transmembrane region" description="Helical" evidence="1">
    <location>
        <begin position="24"/>
        <end position="45"/>
    </location>
</feature>
<sequence>MLAAGLWAADTLFRYPLLESNSTLQIVFFEHLLLVLMLGMAQIFIPKWRFSYIKGTIFAFVLIGVFGSALAPSPLLRHLA</sequence>
<dbReference type="AlphaFoldDB" id="A0A0B8P4Y8"/>
<accession>A0A0B8P4Y8</accession>
<proteinExistence type="predicted"/>
<reference evidence="2 3" key="2">
    <citation type="submission" date="2015-01" db="EMBL/GenBank/DDBJ databases">
        <authorList>
            <consortium name="NBRP consortium"/>
            <person name="Sawabe T."/>
            <person name="Meirelles P."/>
            <person name="Feng G."/>
            <person name="Sayaka M."/>
            <person name="Hattori M."/>
            <person name="Ohkuma M."/>
        </authorList>
    </citation>
    <scope>NUCLEOTIDE SEQUENCE [LARGE SCALE GENOMIC DNA]</scope>
    <source>
        <strain evidence="2 3">JCM19232</strain>
    </source>
</reference>
<comment type="caution">
    <text evidence="2">The sequence shown here is derived from an EMBL/GenBank/DDBJ whole genome shotgun (WGS) entry which is preliminary data.</text>
</comment>
<gene>
    <name evidence="2" type="ORF">JCM19232_5607</name>
</gene>
<evidence type="ECO:0000256" key="1">
    <source>
        <dbReference type="SAM" id="Phobius"/>
    </source>
</evidence>
<protein>
    <submittedName>
        <fullName evidence="2">Uncharacterized protein</fullName>
    </submittedName>
</protein>
<name>A0A0B8P4Y8_9VIBR</name>
<organism evidence="2 3">
    <name type="scientific">Vibrio ishigakensis</name>
    <dbReference type="NCBI Taxonomy" id="1481914"/>
    <lineage>
        <taxon>Bacteria</taxon>
        <taxon>Pseudomonadati</taxon>
        <taxon>Pseudomonadota</taxon>
        <taxon>Gammaproteobacteria</taxon>
        <taxon>Vibrionales</taxon>
        <taxon>Vibrionaceae</taxon>
        <taxon>Vibrio</taxon>
    </lineage>
</organism>
<keyword evidence="1" id="KW-0812">Transmembrane</keyword>
<evidence type="ECO:0000313" key="3">
    <source>
        <dbReference type="Proteomes" id="UP000031670"/>
    </source>
</evidence>
<keyword evidence="1" id="KW-0472">Membrane</keyword>
<keyword evidence="1" id="KW-1133">Transmembrane helix</keyword>
<evidence type="ECO:0000313" key="2">
    <source>
        <dbReference type="EMBL" id="GAM61306.1"/>
    </source>
</evidence>
<dbReference type="Proteomes" id="UP000031670">
    <property type="component" value="Unassembled WGS sequence"/>
</dbReference>
<feature type="transmembrane region" description="Helical" evidence="1">
    <location>
        <begin position="57"/>
        <end position="76"/>
    </location>
</feature>
<dbReference type="EMBL" id="BBSA01000003">
    <property type="protein sequence ID" value="GAM61306.1"/>
    <property type="molecule type" value="Genomic_DNA"/>
</dbReference>
<reference evidence="2 3" key="1">
    <citation type="submission" date="2015-01" db="EMBL/GenBank/DDBJ databases">
        <title>Vibrio sp. C5 JCM 19232 whole genome shotgun sequence.</title>
        <authorList>
            <person name="Sawabe T."/>
            <person name="Meirelles P."/>
            <person name="Feng G."/>
            <person name="Sayaka M."/>
            <person name="Hattori M."/>
            <person name="Ohkuma M."/>
        </authorList>
    </citation>
    <scope>NUCLEOTIDE SEQUENCE [LARGE SCALE GENOMIC DNA]</scope>
    <source>
        <strain evidence="2 3">JCM19232</strain>
    </source>
</reference>